<dbReference type="KEGG" id="psco:LY89DRAFT_324490"/>
<dbReference type="AlphaFoldDB" id="A0A132B8J1"/>
<gene>
    <name evidence="2" type="ORF">LY89DRAFT_324490</name>
</gene>
<keyword evidence="1" id="KW-0732">Signal</keyword>
<evidence type="ECO:0000313" key="3">
    <source>
        <dbReference type="Proteomes" id="UP000070700"/>
    </source>
</evidence>
<protein>
    <submittedName>
        <fullName evidence="2">Uncharacterized protein</fullName>
    </submittedName>
</protein>
<evidence type="ECO:0000313" key="2">
    <source>
        <dbReference type="EMBL" id="KUJ08691.1"/>
    </source>
</evidence>
<evidence type="ECO:0000256" key="1">
    <source>
        <dbReference type="SAM" id="SignalP"/>
    </source>
</evidence>
<sequence length="59" mass="6232">MLLCSTVLLLLLLLPAAVCPAAVKLPSWSSMRSGSWYGSTTLFPLLTSAGRERGSCTCT</sequence>
<accession>A0A132B8J1</accession>
<feature type="signal peptide" evidence="1">
    <location>
        <begin position="1"/>
        <end position="20"/>
    </location>
</feature>
<feature type="chain" id="PRO_5007288005" evidence="1">
    <location>
        <begin position="21"/>
        <end position="59"/>
    </location>
</feature>
<reference evidence="2 3" key="1">
    <citation type="submission" date="2015-10" db="EMBL/GenBank/DDBJ databases">
        <title>Full genome of DAOMC 229536 Phialocephala scopiformis, a fungal endophyte of spruce producing the potent anti-insectan compound rugulosin.</title>
        <authorList>
            <consortium name="DOE Joint Genome Institute"/>
            <person name="Walker A.K."/>
            <person name="Frasz S.L."/>
            <person name="Seifert K.A."/>
            <person name="Miller J.D."/>
            <person name="Mondo S.J."/>
            <person name="Labutti K."/>
            <person name="Lipzen A."/>
            <person name="Dockter R."/>
            <person name="Kennedy M."/>
            <person name="Grigoriev I.V."/>
            <person name="Spatafora J.W."/>
        </authorList>
    </citation>
    <scope>NUCLEOTIDE SEQUENCE [LARGE SCALE GENOMIC DNA]</scope>
    <source>
        <strain evidence="2 3">CBS 120377</strain>
    </source>
</reference>
<dbReference type="EMBL" id="KQ947434">
    <property type="protein sequence ID" value="KUJ08691.1"/>
    <property type="molecule type" value="Genomic_DNA"/>
</dbReference>
<keyword evidence="3" id="KW-1185">Reference proteome</keyword>
<dbReference type="GeneID" id="28816458"/>
<dbReference type="Proteomes" id="UP000070700">
    <property type="component" value="Unassembled WGS sequence"/>
</dbReference>
<name>A0A132B8J1_MOLSC</name>
<organism evidence="2 3">
    <name type="scientific">Mollisia scopiformis</name>
    <name type="common">Conifer needle endophyte fungus</name>
    <name type="synonym">Phialocephala scopiformis</name>
    <dbReference type="NCBI Taxonomy" id="149040"/>
    <lineage>
        <taxon>Eukaryota</taxon>
        <taxon>Fungi</taxon>
        <taxon>Dikarya</taxon>
        <taxon>Ascomycota</taxon>
        <taxon>Pezizomycotina</taxon>
        <taxon>Leotiomycetes</taxon>
        <taxon>Helotiales</taxon>
        <taxon>Mollisiaceae</taxon>
        <taxon>Mollisia</taxon>
    </lineage>
</organism>
<dbReference type="RefSeq" id="XP_018063046.1">
    <property type="nucleotide sequence ID" value="XM_018206732.1"/>
</dbReference>
<dbReference type="InParanoid" id="A0A132B8J1"/>
<proteinExistence type="predicted"/>